<gene>
    <name evidence="3" type="ORF">Esi_0037_0103</name>
</gene>
<feature type="signal peptide" evidence="2">
    <location>
        <begin position="1"/>
        <end position="28"/>
    </location>
</feature>
<dbReference type="eggNOG" id="ENOG502S7MS">
    <property type="taxonomic scope" value="Eukaryota"/>
</dbReference>
<evidence type="ECO:0000313" key="4">
    <source>
        <dbReference type="Proteomes" id="UP000002630"/>
    </source>
</evidence>
<feature type="chain" id="PRO_5003117314" description="Methyltransferase type 11 domain-containing protein" evidence="2">
    <location>
        <begin position="29"/>
        <end position="350"/>
    </location>
</feature>
<dbReference type="InParanoid" id="D8LLP8"/>
<dbReference type="OrthoDB" id="416496at2759"/>
<evidence type="ECO:0008006" key="5">
    <source>
        <dbReference type="Google" id="ProtNLM"/>
    </source>
</evidence>
<dbReference type="InterPro" id="IPR029063">
    <property type="entry name" value="SAM-dependent_MTases_sf"/>
</dbReference>
<evidence type="ECO:0000256" key="1">
    <source>
        <dbReference type="SAM" id="MobiDB-lite"/>
    </source>
</evidence>
<evidence type="ECO:0000256" key="2">
    <source>
        <dbReference type="SAM" id="SignalP"/>
    </source>
</evidence>
<proteinExistence type="predicted"/>
<evidence type="ECO:0000313" key="3">
    <source>
        <dbReference type="EMBL" id="CBN74679.1"/>
    </source>
</evidence>
<reference evidence="3 4" key="1">
    <citation type="journal article" date="2010" name="Nature">
        <title>The Ectocarpus genome and the independent evolution of multicellularity in brown algae.</title>
        <authorList>
            <person name="Cock J.M."/>
            <person name="Sterck L."/>
            <person name="Rouze P."/>
            <person name="Scornet D."/>
            <person name="Allen A.E."/>
            <person name="Amoutzias G."/>
            <person name="Anthouard V."/>
            <person name="Artiguenave F."/>
            <person name="Aury J.M."/>
            <person name="Badger J.H."/>
            <person name="Beszteri B."/>
            <person name="Billiau K."/>
            <person name="Bonnet E."/>
            <person name="Bothwell J.H."/>
            <person name="Bowler C."/>
            <person name="Boyen C."/>
            <person name="Brownlee C."/>
            <person name="Carrano C.J."/>
            <person name="Charrier B."/>
            <person name="Cho G.Y."/>
            <person name="Coelho S.M."/>
            <person name="Collen J."/>
            <person name="Corre E."/>
            <person name="Da Silva C."/>
            <person name="Delage L."/>
            <person name="Delaroque N."/>
            <person name="Dittami S.M."/>
            <person name="Doulbeau S."/>
            <person name="Elias M."/>
            <person name="Farnham G."/>
            <person name="Gachon C.M."/>
            <person name="Gschloessl B."/>
            <person name="Heesch S."/>
            <person name="Jabbari K."/>
            <person name="Jubin C."/>
            <person name="Kawai H."/>
            <person name="Kimura K."/>
            <person name="Kloareg B."/>
            <person name="Kupper F.C."/>
            <person name="Lang D."/>
            <person name="Le Bail A."/>
            <person name="Leblanc C."/>
            <person name="Lerouge P."/>
            <person name="Lohr M."/>
            <person name="Lopez P.J."/>
            <person name="Martens C."/>
            <person name="Maumus F."/>
            <person name="Michel G."/>
            <person name="Miranda-Saavedra D."/>
            <person name="Morales J."/>
            <person name="Moreau H."/>
            <person name="Motomura T."/>
            <person name="Nagasato C."/>
            <person name="Napoli C.A."/>
            <person name="Nelson D.R."/>
            <person name="Nyvall-Collen P."/>
            <person name="Peters A.F."/>
            <person name="Pommier C."/>
            <person name="Potin P."/>
            <person name="Poulain J."/>
            <person name="Quesneville H."/>
            <person name="Read B."/>
            <person name="Rensing S.A."/>
            <person name="Ritter A."/>
            <person name="Rousvoal S."/>
            <person name="Samanta M."/>
            <person name="Samson G."/>
            <person name="Schroeder D.C."/>
            <person name="Segurens B."/>
            <person name="Strittmatter M."/>
            <person name="Tonon T."/>
            <person name="Tregear J.W."/>
            <person name="Valentin K."/>
            <person name="von Dassow P."/>
            <person name="Yamagishi T."/>
            <person name="Van de Peer Y."/>
            <person name="Wincker P."/>
        </authorList>
    </citation>
    <scope>NUCLEOTIDE SEQUENCE [LARGE SCALE GENOMIC DNA]</scope>
    <source>
        <strain evidence="4">Ec32 / CCAP1310/4</strain>
    </source>
</reference>
<dbReference type="AlphaFoldDB" id="D8LLP8"/>
<organism evidence="3 4">
    <name type="scientific">Ectocarpus siliculosus</name>
    <name type="common">Brown alga</name>
    <name type="synonym">Conferva siliculosa</name>
    <dbReference type="NCBI Taxonomy" id="2880"/>
    <lineage>
        <taxon>Eukaryota</taxon>
        <taxon>Sar</taxon>
        <taxon>Stramenopiles</taxon>
        <taxon>Ochrophyta</taxon>
        <taxon>PX clade</taxon>
        <taxon>Phaeophyceae</taxon>
        <taxon>Ectocarpales</taxon>
        <taxon>Ectocarpaceae</taxon>
        <taxon>Ectocarpus</taxon>
    </lineage>
</organism>
<sequence>MTPSRAWRSSMCAVLALASSLLAPTAVGFVSPNVNIAASHRRCTGRRSPPPHMMLPSAEAAAAAAGVEQLSQGVLRAGGLVGGSAVPPPWAVMLADDVGGGGLLDMDPAKLGLFALGGLGVAAAGFSTAVYWRMQYVVAALLTNRVPAIQGGAEVLELSAKDTKTLYYMPTGGVRRLTLSTVKDLENEIVNGAAIQAKIPTALVRKQEGTKISCTSGTMDCVVSVYGFSGGVAAAAASNKGANAAAAGTLKGLVSEVARVLKPGGTVLFVEKGESQELVDALREALGTVEVNMVTNLVDPYCVAMATKTKVTEEEVGTVSGGKSAAGEGGGRNRRERRQMKKAAAANNGS</sequence>
<keyword evidence="4" id="KW-1185">Reference proteome</keyword>
<name>D8LLP8_ECTSI</name>
<keyword evidence="2" id="KW-0732">Signal</keyword>
<protein>
    <recommendedName>
        <fullName evidence="5">Methyltransferase type 11 domain-containing protein</fullName>
    </recommendedName>
</protein>
<dbReference type="STRING" id="2880.D8LLP8"/>
<feature type="region of interest" description="Disordered" evidence="1">
    <location>
        <begin position="316"/>
        <end position="350"/>
    </location>
</feature>
<dbReference type="EMBL" id="FN649760">
    <property type="protein sequence ID" value="CBN74679.1"/>
    <property type="molecule type" value="Genomic_DNA"/>
</dbReference>
<accession>D8LLP8</accession>
<feature type="compositionally biased region" description="Basic residues" evidence="1">
    <location>
        <begin position="332"/>
        <end position="341"/>
    </location>
</feature>
<dbReference type="SUPFAM" id="SSF53335">
    <property type="entry name" value="S-adenosyl-L-methionine-dependent methyltransferases"/>
    <property type="match status" value="1"/>
</dbReference>
<feature type="compositionally biased region" description="Low complexity" evidence="1">
    <location>
        <begin position="317"/>
        <end position="326"/>
    </location>
</feature>
<dbReference type="Gene3D" id="3.40.50.150">
    <property type="entry name" value="Vaccinia Virus protein VP39"/>
    <property type="match status" value="1"/>
</dbReference>
<dbReference type="Proteomes" id="UP000002630">
    <property type="component" value="Unassembled WGS sequence"/>
</dbReference>